<organism evidence="1 2">
    <name type="scientific">Dyadobacter jiangsuensis</name>
    <dbReference type="NCBI Taxonomy" id="1591085"/>
    <lineage>
        <taxon>Bacteria</taxon>
        <taxon>Pseudomonadati</taxon>
        <taxon>Bacteroidota</taxon>
        <taxon>Cytophagia</taxon>
        <taxon>Cytophagales</taxon>
        <taxon>Spirosomataceae</taxon>
        <taxon>Dyadobacter</taxon>
    </lineage>
</organism>
<dbReference type="AlphaFoldDB" id="A0A2P8FP55"/>
<dbReference type="Proteomes" id="UP000241964">
    <property type="component" value="Unassembled WGS sequence"/>
</dbReference>
<protein>
    <submittedName>
        <fullName evidence="1">Uncharacterized protein</fullName>
    </submittedName>
</protein>
<name>A0A2P8FP55_9BACT</name>
<gene>
    <name evidence="1" type="ORF">CLV60_11628</name>
</gene>
<comment type="caution">
    <text evidence="1">The sequence shown here is derived from an EMBL/GenBank/DDBJ whole genome shotgun (WGS) entry which is preliminary data.</text>
</comment>
<accession>A0A2P8FP55</accession>
<dbReference type="OrthoDB" id="6006387at2"/>
<reference evidence="1 2" key="1">
    <citation type="submission" date="2018-03" db="EMBL/GenBank/DDBJ databases">
        <title>Genomic Encyclopedia of Archaeal and Bacterial Type Strains, Phase II (KMG-II): from individual species to whole genera.</title>
        <authorList>
            <person name="Goeker M."/>
        </authorList>
    </citation>
    <scope>NUCLEOTIDE SEQUENCE [LARGE SCALE GENOMIC DNA]</scope>
    <source>
        <strain evidence="1 2">DSM 29057</strain>
    </source>
</reference>
<dbReference type="RefSeq" id="WP_106598600.1">
    <property type="nucleotide sequence ID" value="NZ_PYAS01000016.1"/>
</dbReference>
<keyword evidence="2" id="KW-1185">Reference proteome</keyword>
<proteinExistence type="predicted"/>
<dbReference type="EMBL" id="PYAS01000016">
    <property type="protein sequence ID" value="PSL23473.1"/>
    <property type="molecule type" value="Genomic_DNA"/>
</dbReference>
<sequence>MSFYGEMAELAKEQIEEFGRSVILRRNNQGDYDPATDSFSGGSSADVSVIALFTKFEQNEIDGTIILRDDKKVLIAASSLASPPQHNDILVDGDYEYKVLPLDIIRPGDTPLIYKLQVRK</sequence>
<evidence type="ECO:0000313" key="2">
    <source>
        <dbReference type="Proteomes" id="UP000241964"/>
    </source>
</evidence>
<evidence type="ECO:0000313" key="1">
    <source>
        <dbReference type="EMBL" id="PSL23473.1"/>
    </source>
</evidence>